<evidence type="ECO:0000313" key="1">
    <source>
        <dbReference type="EMBL" id="MCI37161.1"/>
    </source>
</evidence>
<organism evidence="1 2">
    <name type="scientific">Trifolium medium</name>
    <dbReference type="NCBI Taxonomy" id="97028"/>
    <lineage>
        <taxon>Eukaryota</taxon>
        <taxon>Viridiplantae</taxon>
        <taxon>Streptophyta</taxon>
        <taxon>Embryophyta</taxon>
        <taxon>Tracheophyta</taxon>
        <taxon>Spermatophyta</taxon>
        <taxon>Magnoliopsida</taxon>
        <taxon>eudicotyledons</taxon>
        <taxon>Gunneridae</taxon>
        <taxon>Pentapetalae</taxon>
        <taxon>rosids</taxon>
        <taxon>fabids</taxon>
        <taxon>Fabales</taxon>
        <taxon>Fabaceae</taxon>
        <taxon>Papilionoideae</taxon>
        <taxon>50 kb inversion clade</taxon>
        <taxon>NPAAA clade</taxon>
        <taxon>Hologalegina</taxon>
        <taxon>IRL clade</taxon>
        <taxon>Trifolieae</taxon>
        <taxon>Trifolium</taxon>
    </lineage>
</organism>
<dbReference type="EMBL" id="LXQA010241508">
    <property type="protein sequence ID" value="MCI37161.1"/>
    <property type="molecule type" value="Genomic_DNA"/>
</dbReference>
<dbReference type="AlphaFoldDB" id="A0A392RKL2"/>
<dbReference type="Proteomes" id="UP000265520">
    <property type="component" value="Unassembled WGS sequence"/>
</dbReference>
<proteinExistence type="predicted"/>
<evidence type="ECO:0000313" key="2">
    <source>
        <dbReference type="Proteomes" id="UP000265520"/>
    </source>
</evidence>
<name>A0A392RKL2_9FABA</name>
<feature type="non-terminal residue" evidence="1">
    <location>
        <position position="1"/>
    </location>
</feature>
<comment type="caution">
    <text evidence="1">The sequence shown here is derived from an EMBL/GenBank/DDBJ whole genome shotgun (WGS) entry which is preliminary data.</text>
</comment>
<sequence>VDSAANVQLRMAEDIWKWKP</sequence>
<keyword evidence="2" id="KW-1185">Reference proteome</keyword>
<protein>
    <submittedName>
        <fullName evidence="1">Uncharacterized protein</fullName>
    </submittedName>
</protein>
<accession>A0A392RKL2</accession>
<reference evidence="1 2" key="1">
    <citation type="journal article" date="2018" name="Front. Plant Sci.">
        <title>Red Clover (Trifolium pratense) and Zigzag Clover (T. medium) - A Picture of Genomic Similarities and Differences.</title>
        <authorList>
            <person name="Dluhosova J."/>
            <person name="Istvanek J."/>
            <person name="Nedelnik J."/>
            <person name="Repkova J."/>
        </authorList>
    </citation>
    <scope>NUCLEOTIDE SEQUENCE [LARGE SCALE GENOMIC DNA]</scope>
    <source>
        <strain evidence="2">cv. 10/8</strain>
        <tissue evidence="1">Leaf</tissue>
    </source>
</reference>